<evidence type="ECO:0000256" key="2">
    <source>
        <dbReference type="SAM" id="MobiDB-lite"/>
    </source>
</evidence>
<dbReference type="STRING" id="1428644.BIV57_13915"/>
<comment type="caution">
    <text evidence="3">The sequence shown here is derived from an EMBL/GenBank/DDBJ whole genome shotgun (WGS) entry which is preliminary data.</text>
</comment>
<accession>A0A1J7BTU0</accession>
<keyword evidence="4" id="KW-1185">Reference proteome</keyword>
<dbReference type="PANTHER" id="PTHR12526:SF600">
    <property type="entry name" value="GLYCOSYL TRANSFERASE GROUP 1"/>
    <property type="match status" value="1"/>
</dbReference>
<dbReference type="EMBL" id="MLCF01000071">
    <property type="protein sequence ID" value="OIV36857.1"/>
    <property type="molecule type" value="Genomic_DNA"/>
</dbReference>
<evidence type="ECO:0000256" key="1">
    <source>
        <dbReference type="ARBA" id="ARBA00021292"/>
    </source>
</evidence>
<protein>
    <recommendedName>
        <fullName evidence="1">D-inositol 3-phosphate glycosyltransferase</fullName>
    </recommendedName>
</protein>
<dbReference type="OrthoDB" id="9815351at2"/>
<dbReference type="Gene3D" id="3.40.50.2000">
    <property type="entry name" value="Glycogen Phosphorylase B"/>
    <property type="match status" value="1"/>
</dbReference>
<dbReference type="SUPFAM" id="SSF53756">
    <property type="entry name" value="UDP-Glycosyltransferase/glycogen phosphorylase"/>
    <property type="match status" value="1"/>
</dbReference>
<name>A0A1J7BTU0_9ACTN</name>
<gene>
    <name evidence="3" type="ORF">BIV57_13915</name>
</gene>
<reference evidence="3 4" key="1">
    <citation type="submission" date="2016-10" db="EMBL/GenBank/DDBJ databases">
        <title>Genome sequence of Streptomyces gilvigriseus MUSC 26.</title>
        <authorList>
            <person name="Lee L.-H."/>
            <person name="Ser H.-L."/>
        </authorList>
    </citation>
    <scope>NUCLEOTIDE SEQUENCE [LARGE SCALE GENOMIC DNA]</scope>
    <source>
        <strain evidence="3 4">MUSC 26</strain>
    </source>
</reference>
<dbReference type="AlphaFoldDB" id="A0A1J7BTU0"/>
<dbReference type="Proteomes" id="UP000243342">
    <property type="component" value="Unassembled WGS sequence"/>
</dbReference>
<feature type="compositionally biased region" description="Basic and acidic residues" evidence="2">
    <location>
        <begin position="402"/>
        <end position="417"/>
    </location>
</feature>
<evidence type="ECO:0000313" key="4">
    <source>
        <dbReference type="Proteomes" id="UP000243342"/>
    </source>
</evidence>
<organism evidence="3 4">
    <name type="scientific">Mangrovactinospora gilvigrisea</name>
    <dbReference type="NCBI Taxonomy" id="1428644"/>
    <lineage>
        <taxon>Bacteria</taxon>
        <taxon>Bacillati</taxon>
        <taxon>Actinomycetota</taxon>
        <taxon>Actinomycetes</taxon>
        <taxon>Kitasatosporales</taxon>
        <taxon>Streptomycetaceae</taxon>
        <taxon>Mangrovactinospora</taxon>
    </lineage>
</organism>
<evidence type="ECO:0000313" key="3">
    <source>
        <dbReference type="EMBL" id="OIV36857.1"/>
    </source>
</evidence>
<feature type="region of interest" description="Disordered" evidence="2">
    <location>
        <begin position="377"/>
        <end position="417"/>
    </location>
</feature>
<sequence>MSATSVVDPGGGVDVSVVSSGHHVADARLHRHCAALRRAGLRVEVIARGGPEDAPAGVAFRPVRASGLARRGVNALRLPGLTRGRVVLTLDPDLVPGARLTRAARRGNLLVVDVHEDYLALLDDRDWARGPAGPPARLLARVATGLSRGADLTVVADQQVPPAVANRRLVIRNLPDFAMLPVPAPPGPVPRALYVGDVRASRGLFAMLGAVAAAPGWELDVVGPVHPRDRAAVQRWRTEDPAAARVRFHGRMPPERAWRLAAGAWTGLSLLEPTRAFRAAVPSKVYEYLACGLPVVTTDLPRAAELVRSTGAGAVVPDGSAEPAGRADVAEVLRHWAGPGRGDHVRARGAALSWSAGQRGAESPYDELAREVAWLMRHQGPPGGGPRWPARRGAARPGRRGRGSEKAKRGREEAEAR</sequence>
<dbReference type="RefSeq" id="WP_071657160.1">
    <property type="nucleotide sequence ID" value="NZ_MLCF01000071.1"/>
</dbReference>
<feature type="compositionally biased region" description="Basic residues" evidence="2">
    <location>
        <begin position="389"/>
        <end position="401"/>
    </location>
</feature>
<dbReference type="Pfam" id="PF13692">
    <property type="entry name" value="Glyco_trans_1_4"/>
    <property type="match status" value="1"/>
</dbReference>
<proteinExistence type="predicted"/>
<dbReference type="PANTHER" id="PTHR12526">
    <property type="entry name" value="GLYCOSYLTRANSFERASE"/>
    <property type="match status" value="1"/>
</dbReference>
<dbReference type="GO" id="GO:0016757">
    <property type="term" value="F:glycosyltransferase activity"/>
    <property type="evidence" value="ECO:0007669"/>
    <property type="project" value="TreeGrafter"/>
</dbReference>